<accession>A0A5C2SS76</accession>
<dbReference type="SUPFAM" id="SSF81383">
    <property type="entry name" value="F-box domain"/>
    <property type="match status" value="1"/>
</dbReference>
<protein>
    <recommendedName>
        <fullName evidence="3">F-box domain-containing protein</fullName>
    </recommendedName>
</protein>
<reference evidence="1" key="1">
    <citation type="journal article" date="2018" name="Genome Biol. Evol.">
        <title>Genomics and development of Lentinus tigrinus, a white-rot wood-decaying mushroom with dimorphic fruiting bodies.</title>
        <authorList>
            <person name="Wu B."/>
            <person name="Xu Z."/>
            <person name="Knudson A."/>
            <person name="Carlson A."/>
            <person name="Chen N."/>
            <person name="Kovaka S."/>
            <person name="LaButti K."/>
            <person name="Lipzen A."/>
            <person name="Pennachio C."/>
            <person name="Riley R."/>
            <person name="Schakwitz W."/>
            <person name="Umezawa K."/>
            <person name="Ohm R.A."/>
            <person name="Grigoriev I.V."/>
            <person name="Nagy L.G."/>
            <person name="Gibbons J."/>
            <person name="Hibbett D."/>
        </authorList>
    </citation>
    <scope>NUCLEOTIDE SEQUENCE [LARGE SCALE GENOMIC DNA]</scope>
    <source>
        <strain evidence="1">ALCF2SS1-6</strain>
    </source>
</reference>
<gene>
    <name evidence="1" type="ORF">L227DRAFT_606614</name>
</gene>
<dbReference type="Proteomes" id="UP000313359">
    <property type="component" value="Unassembled WGS sequence"/>
</dbReference>
<dbReference type="AlphaFoldDB" id="A0A5C2SS76"/>
<evidence type="ECO:0000313" key="2">
    <source>
        <dbReference type="Proteomes" id="UP000313359"/>
    </source>
</evidence>
<evidence type="ECO:0000313" key="1">
    <source>
        <dbReference type="EMBL" id="RPD66530.1"/>
    </source>
</evidence>
<dbReference type="OrthoDB" id="2921803at2759"/>
<dbReference type="InterPro" id="IPR036047">
    <property type="entry name" value="F-box-like_dom_sf"/>
</dbReference>
<dbReference type="SUPFAM" id="SSF52047">
    <property type="entry name" value="RNI-like"/>
    <property type="match status" value="2"/>
</dbReference>
<proteinExistence type="predicted"/>
<organism evidence="1 2">
    <name type="scientific">Lentinus tigrinus ALCF2SS1-6</name>
    <dbReference type="NCBI Taxonomy" id="1328759"/>
    <lineage>
        <taxon>Eukaryota</taxon>
        <taxon>Fungi</taxon>
        <taxon>Dikarya</taxon>
        <taxon>Basidiomycota</taxon>
        <taxon>Agaricomycotina</taxon>
        <taxon>Agaricomycetes</taxon>
        <taxon>Polyporales</taxon>
        <taxon>Polyporaceae</taxon>
        <taxon>Lentinus</taxon>
    </lineage>
</organism>
<keyword evidence="2" id="KW-1185">Reference proteome</keyword>
<name>A0A5C2SS76_9APHY</name>
<sequence>MNETLEHTSHEPCLPPELWDRVIDYLHDDKRVLKRTSLVCKAWRPSSQFHLFHDICYYSPEQWFHDIPPILQFVTTAPHLAAYVRDFTFRSGTCIVWELRDLLDTMPGLKKVCMESATPLGPLPPRSRATPISELEFQDCKLPLRSFLNILSLFTSIDHLALSYTLLFRERDPSEPRASVHTLSSLPAIRTISAVDISIEHLHDVVERTPVGNLDTLVVTSCIQTWGEVNLFRELLAALRPTLRRLDLSPHMIDGKPLEMMVRRRNWKPEQMWKRMDLEQCVSLETLNLFRYQARSDIGVVLQMYLAACKFAPPSLRTLYIRMQKLPKEPYSPPPGYDADGFWDDLDRTLLRARSDLAVTLELCDTAPNVEQFKAFVARHLPGAVDRGRLRLTEKILIGSTIQVNMEHTSHEPCLPPELWDRVIDHLHDDKLVLKRTSLVCKEWTPSSQFHLFHEIYYDRRLSILQFITIAPHLAACIRCLTIKSGPYSMSELRDVLDTMPGLKKLGIHHSFYPLGLPPARSRATPISELEFRDCHLPLESFLNILSMFTSIDNLTLSYIILFRAEDIASEPPAFHTLPSLPPIRKLSAVYLAIKYLNIVVQNLTPVMSVDTLIVSLSFRRWEEVEHFREVLTGLRSTLRTLDFSPWFIDRNNWTETVVQNREWRPEQLWERMDLGQCVSLEILNLYRDRAQSNIGVILQVYLAACKSAPPSLRTLHIYMQALPTSYSTPPAAGYDAGAFWGVLDTMLLRARPGLTVTLEVCDTAPKVEQFIAFVARHLPGAVEQERLRLMEKILIGSTGD</sequence>
<evidence type="ECO:0008006" key="3">
    <source>
        <dbReference type="Google" id="ProtNLM"/>
    </source>
</evidence>
<dbReference type="EMBL" id="ML122251">
    <property type="protein sequence ID" value="RPD66530.1"/>
    <property type="molecule type" value="Genomic_DNA"/>
</dbReference>